<dbReference type="Pfam" id="PF10636">
    <property type="entry name" value="hemP"/>
    <property type="match status" value="1"/>
</dbReference>
<evidence type="ECO:0000313" key="3">
    <source>
        <dbReference type="Proteomes" id="UP000178187"/>
    </source>
</evidence>
<proteinExistence type="predicted"/>
<comment type="caution">
    <text evidence="2">The sequence shown here is derived from an EMBL/GenBank/DDBJ whole genome shotgun (WGS) entry which is preliminary data.</text>
</comment>
<gene>
    <name evidence="2" type="ORF">A3G33_10435</name>
</gene>
<dbReference type="Proteomes" id="UP000178187">
    <property type="component" value="Unassembled WGS sequence"/>
</dbReference>
<dbReference type="AlphaFoldDB" id="A0A1G1KRG5"/>
<evidence type="ECO:0008006" key="4">
    <source>
        <dbReference type="Google" id="ProtNLM"/>
    </source>
</evidence>
<evidence type="ECO:0000313" key="2">
    <source>
        <dbReference type="EMBL" id="OGW95392.1"/>
    </source>
</evidence>
<organism evidence="2 3">
    <name type="scientific">Candidatus Danuiimicrobium aquiferis</name>
    <dbReference type="NCBI Taxonomy" id="1801832"/>
    <lineage>
        <taxon>Bacteria</taxon>
        <taxon>Pseudomonadati</taxon>
        <taxon>Candidatus Omnitrophota</taxon>
        <taxon>Candidatus Danuiimicrobium</taxon>
    </lineage>
</organism>
<dbReference type="Gene3D" id="2.10.70.10">
    <property type="entry name" value="Complement Module, domain 1"/>
    <property type="match status" value="1"/>
</dbReference>
<reference evidence="2 3" key="1">
    <citation type="journal article" date="2016" name="Nat. Commun.">
        <title>Thousands of microbial genomes shed light on interconnected biogeochemical processes in an aquifer system.</title>
        <authorList>
            <person name="Anantharaman K."/>
            <person name="Brown C.T."/>
            <person name="Hug L.A."/>
            <person name="Sharon I."/>
            <person name="Castelle C.J."/>
            <person name="Probst A.J."/>
            <person name="Thomas B.C."/>
            <person name="Singh A."/>
            <person name="Wilkins M.J."/>
            <person name="Karaoz U."/>
            <person name="Brodie E.L."/>
            <person name="Williams K.H."/>
            <person name="Hubbard S.S."/>
            <person name="Banfield J.F."/>
        </authorList>
    </citation>
    <scope>NUCLEOTIDE SEQUENCE [LARGE SCALE GENOMIC DNA]</scope>
</reference>
<feature type="region of interest" description="Disordered" evidence="1">
    <location>
        <begin position="1"/>
        <end position="31"/>
    </location>
</feature>
<name>A0A1G1KRG5_9BACT</name>
<protein>
    <recommendedName>
        <fullName evidence="4">Hemin transporter HemP</fullName>
    </recommendedName>
</protein>
<sequence>MEENSVFNEMPVERGKVSFEPGSQASPADGNNIFKKDFLGRYTAEELFQGRREISITHNGQEYRLKKTRAEKLILNK</sequence>
<accession>A0A1G1KRG5</accession>
<dbReference type="EMBL" id="MHFR01000063">
    <property type="protein sequence ID" value="OGW95392.1"/>
    <property type="molecule type" value="Genomic_DNA"/>
</dbReference>
<evidence type="ECO:0000256" key="1">
    <source>
        <dbReference type="SAM" id="MobiDB-lite"/>
    </source>
</evidence>
<dbReference type="InterPro" id="IPR019600">
    <property type="entry name" value="Hemin_uptake_protein_HemP"/>
</dbReference>